<evidence type="ECO:0000313" key="2">
    <source>
        <dbReference type="EMBL" id="KAF0773339.1"/>
    </source>
</evidence>
<organism evidence="2 3">
    <name type="scientific">Aphis craccivora</name>
    <name type="common">Cowpea aphid</name>
    <dbReference type="NCBI Taxonomy" id="307492"/>
    <lineage>
        <taxon>Eukaryota</taxon>
        <taxon>Metazoa</taxon>
        <taxon>Ecdysozoa</taxon>
        <taxon>Arthropoda</taxon>
        <taxon>Hexapoda</taxon>
        <taxon>Insecta</taxon>
        <taxon>Pterygota</taxon>
        <taxon>Neoptera</taxon>
        <taxon>Paraneoptera</taxon>
        <taxon>Hemiptera</taxon>
        <taxon>Sternorrhyncha</taxon>
        <taxon>Aphidomorpha</taxon>
        <taxon>Aphidoidea</taxon>
        <taxon>Aphididae</taxon>
        <taxon>Aphidini</taxon>
        <taxon>Aphis</taxon>
        <taxon>Aphis</taxon>
    </lineage>
</organism>
<keyword evidence="1" id="KW-0732">Signal</keyword>
<evidence type="ECO:0000256" key="1">
    <source>
        <dbReference type="SAM" id="SignalP"/>
    </source>
</evidence>
<dbReference type="EMBL" id="VUJU01000070">
    <property type="protein sequence ID" value="KAF0773339.1"/>
    <property type="molecule type" value="Genomic_DNA"/>
</dbReference>
<comment type="caution">
    <text evidence="2">The sequence shown here is derived from an EMBL/GenBank/DDBJ whole genome shotgun (WGS) entry which is preliminary data.</text>
</comment>
<dbReference type="AlphaFoldDB" id="A0A6G0ZP69"/>
<proteinExistence type="predicted"/>
<dbReference type="Proteomes" id="UP000478052">
    <property type="component" value="Unassembled WGS sequence"/>
</dbReference>
<accession>A0A6G0ZP69</accession>
<feature type="chain" id="PRO_5026079754" evidence="1">
    <location>
        <begin position="23"/>
        <end position="93"/>
    </location>
</feature>
<reference evidence="2 3" key="1">
    <citation type="submission" date="2019-08" db="EMBL/GenBank/DDBJ databases">
        <title>Whole genome of Aphis craccivora.</title>
        <authorList>
            <person name="Voronova N.V."/>
            <person name="Shulinski R.S."/>
            <person name="Bandarenka Y.V."/>
            <person name="Zhorov D.G."/>
            <person name="Warner D."/>
        </authorList>
    </citation>
    <scope>NUCLEOTIDE SEQUENCE [LARGE SCALE GENOMIC DNA]</scope>
    <source>
        <strain evidence="2">180601</strain>
        <tissue evidence="2">Whole Body</tissue>
    </source>
</reference>
<feature type="signal peptide" evidence="1">
    <location>
        <begin position="1"/>
        <end position="22"/>
    </location>
</feature>
<keyword evidence="3" id="KW-1185">Reference proteome</keyword>
<gene>
    <name evidence="2" type="ORF">FWK35_00000559</name>
</gene>
<sequence length="93" mass="10632">MICVFIVFIFVSVTTFWSSKRASIFKLSPVSDIVNIVGIWGVSKIKNFQLFSKKSRKTKKNNDGKTGIFTQNQFTTKSIFYMVVIQKLIIVNS</sequence>
<evidence type="ECO:0000313" key="3">
    <source>
        <dbReference type="Proteomes" id="UP000478052"/>
    </source>
</evidence>
<name>A0A6G0ZP69_APHCR</name>
<protein>
    <submittedName>
        <fullName evidence="2">Uncharacterized protein</fullName>
    </submittedName>
</protein>